<dbReference type="AlphaFoldDB" id="A0A1W9ZHJ7"/>
<protein>
    <submittedName>
        <fullName evidence="8">MFS transporter</fullName>
    </submittedName>
</protein>
<feature type="transmembrane region" description="Helical" evidence="6">
    <location>
        <begin position="259"/>
        <end position="279"/>
    </location>
</feature>
<feature type="transmembrane region" description="Helical" evidence="6">
    <location>
        <begin position="225"/>
        <end position="247"/>
    </location>
</feature>
<feature type="transmembrane region" description="Helical" evidence="6">
    <location>
        <begin position="143"/>
        <end position="161"/>
    </location>
</feature>
<dbReference type="Gene3D" id="1.20.1250.20">
    <property type="entry name" value="MFS general substrate transporter like domains"/>
    <property type="match status" value="2"/>
</dbReference>
<dbReference type="Proteomes" id="UP000192284">
    <property type="component" value="Unassembled WGS sequence"/>
</dbReference>
<feature type="domain" description="Major facilitator superfamily (MFS) profile" evidence="7">
    <location>
        <begin position="19"/>
        <end position="397"/>
    </location>
</feature>
<name>A0A1W9ZHJ7_MYCAN</name>
<keyword evidence="5 6" id="KW-0472">Membrane</keyword>
<keyword evidence="2" id="KW-1003">Cell membrane</keyword>
<evidence type="ECO:0000313" key="9">
    <source>
        <dbReference type="Proteomes" id="UP000192284"/>
    </source>
</evidence>
<evidence type="ECO:0000256" key="3">
    <source>
        <dbReference type="ARBA" id="ARBA00022692"/>
    </source>
</evidence>
<feature type="transmembrane region" description="Helical" evidence="6">
    <location>
        <begin position="286"/>
        <end position="304"/>
    </location>
</feature>
<comment type="caution">
    <text evidence="8">The sequence shown here is derived from an EMBL/GenBank/DDBJ whole genome shotgun (WGS) entry which is preliminary data.</text>
</comment>
<dbReference type="PROSITE" id="PS50850">
    <property type="entry name" value="MFS"/>
    <property type="match status" value="1"/>
</dbReference>
<reference evidence="8 9" key="1">
    <citation type="submission" date="2017-02" db="EMBL/GenBank/DDBJ databases">
        <title>The new phylogeny of genus Mycobacterium.</title>
        <authorList>
            <person name="Tortoli E."/>
            <person name="Trovato A."/>
            <person name="Cirillo D.M."/>
        </authorList>
    </citation>
    <scope>NUCLEOTIDE SEQUENCE [LARGE SCALE GENOMIC DNA]</scope>
    <source>
        <strain evidence="8 9">DSM 45057</strain>
    </source>
</reference>
<dbReference type="InterPro" id="IPR011701">
    <property type="entry name" value="MFS"/>
</dbReference>
<evidence type="ECO:0000313" key="8">
    <source>
        <dbReference type="EMBL" id="ORA14938.1"/>
    </source>
</evidence>
<dbReference type="EMBL" id="MVHE01000053">
    <property type="protein sequence ID" value="ORA14938.1"/>
    <property type="molecule type" value="Genomic_DNA"/>
</dbReference>
<feature type="transmembrane region" description="Helical" evidence="6">
    <location>
        <begin position="109"/>
        <end position="131"/>
    </location>
</feature>
<accession>A0A1W9ZHJ7</accession>
<feature type="transmembrane region" description="Helical" evidence="6">
    <location>
        <begin position="20"/>
        <end position="41"/>
    </location>
</feature>
<proteinExistence type="predicted"/>
<evidence type="ECO:0000256" key="4">
    <source>
        <dbReference type="ARBA" id="ARBA00022989"/>
    </source>
</evidence>
<dbReference type="InterPro" id="IPR020846">
    <property type="entry name" value="MFS_dom"/>
</dbReference>
<feature type="transmembrane region" description="Helical" evidence="6">
    <location>
        <begin position="344"/>
        <end position="365"/>
    </location>
</feature>
<feature type="transmembrane region" description="Helical" evidence="6">
    <location>
        <begin position="173"/>
        <end position="193"/>
    </location>
</feature>
<evidence type="ECO:0000256" key="2">
    <source>
        <dbReference type="ARBA" id="ARBA00022475"/>
    </source>
</evidence>
<sequence>MRPAAMTAPAVNVGPPRGMLALLTAASFLVFVQIFVVAPILPALAHEFATTSTVVGLAVPAFLLPYGVMVLVWGTFSDRWGRRPVILCCMVLFAILTAVTPLVEDAAGFIGVRLAAGVGSSGVVPIGLALIGDLVPYQRRGRALGWMFGGMAGGMAFGAAGGALGEPVLGWEGLFGVVSVVAVVLFVAALRLIPGATGPRTSLPARQLVAGYVSLLRNSRARRTYLYVLINAVLHAGIYTWLGVYLYRHFHLDETQIGLVLLGYGIPGLLLGPVIGHWADRHGRALIIPPGLVMAAACAALLALEPPLAVVQVAIIALSLGYDMTQPPLAGIVTDLPGNRGQAIGLNACTLFVGMGLGSLAFRAVLLPAGFAAAFWVFAGVALLFGLAAVRLFRAERPALKVTVIGHVFG</sequence>
<keyword evidence="4 6" id="KW-1133">Transmembrane helix</keyword>
<dbReference type="InterPro" id="IPR036259">
    <property type="entry name" value="MFS_trans_sf"/>
</dbReference>
<dbReference type="GO" id="GO:0005886">
    <property type="term" value="C:plasma membrane"/>
    <property type="evidence" value="ECO:0007669"/>
    <property type="project" value="UniProtKB-SubCell"/>
</dbReference>
<dbReference type="GO" id="GO:0022857">
    <property type="term" value="F:transmembrane transporter activity"/>
    <property type="evidence" value="ECO:0007669"/>
    <property type="project" value="InterPro"/>
</dbReference>
<organism evidence="8 9">
    <name type="scientific">Mycobacterium angelicum</name>
    <dbReference type="NCBI Taxonomy" id="470074"/>
    <lineage>
        <taxon>Bacteria</taxon>
        <taxon>Bacillati</taxon>
        <taxon>Actinomycetota</taxon>
        <taxon>Actinomycetes</taxon>
        <taxon>Mycobacteriales</taxon>
        <taxon>Mycobacteriaceae</taxon>
        <taxon>Mycobacterium</taxon>
    </lineage>
</organism>
<dbReference type="InterPro" id="IPR050189">
    <property type="entry name" value="MFS_Efflux_Transporters"/>
</dbReference>
<dbReference type="PANTHER" id="PTHR43124">
    <property type="entry name" value="PURINE EFFLUX PUMP PBUE"/>
    <property type="match status" value="1"/>
</dbReference>
<evidence type="ECO:0000259" key="7">
    <source>
        <dbReference type="PROSITE" id="PS50850"/>
    </source>
</evidence>
<feature type="transmembrane region" description="Helical" evidence="6">
    <location>
        <begin position="310"/>
        <end position="332"/>
    </location>
</feature>
<dbReference type="CDD" id="cd17324">
    <property type="entry name" value="MFS_NepI_like"/>
    <property type="match status" value="1"/>
</dbReference>
<dbReference type="PANTHER" id="PTHR43124:SF3">
    <property type="entry name" value="CHLORAMPHENICOL EFFLUX PUMP RV0191"/>
    <property type="match status" value="1"/>
</dbReference>
<comment type="subcellular location">
    <subcellularLocation>
        <location evidence="1">Cell membrane</location>
        <topology evidence="1">Multi-pass membrane protein</topology>
    </subcellularLocation>
</comment>
<evidence type="ECO:0000256" key="5">
    <source>
        <dbReference type="ARBA" id="ARBA00023136"/>
    </source>
</evidence>
<feature type="transmembrane region" description="Helical" evidence="6">
    <location>
        <begin position="53"/>
        <end position="73"/>
    </location>
</feature>
<feature type="transmembrane region" description="Helical" evidence="6">
    <location>
        <begin position="371"/>
        <end position="393"/>
    </location>
</feature>
<evidence type="ECO:0000256" key="6">
    <source>
        <dbReference type="SAM" id="Phobius"/>
    </source>
</evidence>
<dbReference type="Pfam" id="PF07690">
    <property type="entry name" value="MFS_1"/>
    <property type="match status" value="1"/>
</dbReference>
<keyword evidence="3 6" id="KW-0812">Transmembrane</keyword>
<feature type="transmembrane region" description="Helical" evidence="6">
    <location>
        <begin position="85"/>
        <end position="103"/>
    </location>
</feature>
<gene>
    <name evidence="8" type="ORF">BST12_22350</name>
</gene>
<keyword evidence="9" id="KW-1185">Reference proteome</keyword>
<dbReference type="SUPFAM" id="SSF103473">
    <property type="entry name" value="MFS general substrate transporter"/>
    <property type="match status" value="1"/>
</dbReference>
<evidence type="ECO:0000256" key="1">
    <source>
        <dbReference type="ARBA" id="ARBA00004651"/>
    </source>
</evidence>